<dbReference type="EMBL" id="RQSP01000005">
    <property type="protein sequence ID" value="KAB5608015.1"/>
    <property type="molecule type" value="Genomic_DNA"/>
</dbReference>
<keyword evidence="2" id="KW-0812">Transmembrane</keyword>
<reference evidence="3 4" key="1">
    <citation type="journal article" date="2019" name="Int. J. Syst. Evol. Microbiol.">
        <title>Bifidobacterium jacchi sp. nov., isolated from the faeces of a baby common marmoset (Callithrix jacchus).</title>
        <authorList>
            <person name="Modesto M."/>
            <person name="Watanabe K."/>
            <person name="Arita M."/>
            <person name="Satti M."/>
            <person name="Oki K."/>
            <person name="Sciavilla P."/>
            <person name="Patavino C."/>
            <person name="Camma C."/>
            <person name="Michelini S."/>
            <person name="Sgorbati B."/>
            <person name="Mattarelli P."/>
        </authorList>
    </citation>
    <scope>NUCLEOTIDE SEQUENCE [LARGE SCALE GENOMIC DNA]</scope>
    <source>
        <strain evidence="3 4">MRM 9.3</strain>
    </source>
</reference>
<comment type="caution">
    <text evidence="3">The sequence shown here is derived from an EMBL/GenBank/DDBJ whole genome shotgun (WGS) entry which is preliminary data.</text>
</comment>
<feature type="transmembrane region" description="Helical" evidence="2">
    <location>
        <begin position="308"/>
        <end position="330"/>
    </location>
</feature>
<dbReference type="Proteomes" id="UP000326336">
    <property type="component" value="Unassembled WGS sequence"/>
</dbReference>
<proteinExistence type="predicted"/>
<protein>
    <submittedName>
        <fullName evidence="3">Uncharacterized protein</fullName>
    </submittedName>
</protein>
<gene>
    <name evidence="3" type="ORF">EHS19_02520</name>
</gene>
<organism evidence="3 4">
    <name type="scientific">Bifidobacterium jacchi</name>
    <dbReference type="NCBI Taxonomy" id="2490545"/>
    <lineage>
        <taxon>Bacteria</taxon>
        <taxon>Bacillati</taxon>
        <taxon>Actinomycetota</taxon>
        <taxon>Actinomycetes</taxon>
        <taxon>Bifidobacteriales</taxon>
        <taxon>Bifidobacteriaceae</taxon>
        <taxon>Bifidobacterium</taxon>
    </lineage>
</organism>
<feature type="region of interest" description="Disordered" evidence="1">
    <location>
        <begin position="254"/>
        <end position="280"/>
    </location>
</feature>
<feature type="transmembrane region" description="Helical" evidence="2">
    <location>
        <begin position="50"/>
        <end position="73"/>
    </location>
</feature>
<name>A0A5N5RL08_9BIFI</name>
<feature type="compositionally biased region" description="Gly residues" evidence="1">
    <location>
        <begin position="267"/>
        <end position="280"/>
    </location>
</feature>
<keyword evidence="2" id="KW-0472">Membrane</keyword>
<dbReference type="RefSeq" id="WP_175578255.1">
    <property type="nucleotide sequence ID" value="NZ_RQSP01000005.1"/>
</dbReference>
<feature type="transmembrane region" description="Helical" evidence="2">
    <location>
        <begin position="85"/>
        <end position="108"/>
    </location>
</feature>
<dbReference type="AlphaFoldDB" id="A0A5N5RL08"/>
<evidence type="ECO:0000313" key="3">
    <source>
        <dbReference type="EMBL" id="KAB5608015.1"/>
    </source>
</evidence>
<evidence type="ECO:0000256" key="1">
    <source>
        <dbReference type="SAM" id="MobiDB-lite"/>
    </source>
</evidence>
<keyword evidence="2" id="KW-1133">Transmembrane helix</keyword>
<evidence type="ECO:0000313" key="4">
    <source>
        <dbReference type="Proteomes" id="UP000326336"/>
    </source>
</evidence>
<sequence length="607" mass="62794">MPTERVIGVDDATARRMMETLRDAYDAMGACDEAVAAADRTEQRWNRGVAWLRTFGVLSLLALVAAGGMLGMVNDNASASTLDALAVAGWIALAVASLLLIAVVTMVVRQIRRRGPLMRDLTDRARFRRQRDRISMAIRPLEERLPPGLRNRAYAARVLAFADAAAAVPAGSGGGSGGGSGAGAGAGSSGAATVSSASVGSVESAGSVKSAGSFGDVMIAAASPVHYPMFGDAKALDVDWDAIRAVIDGIGSDSDGGAADGTDGTDGADGVGGTGDDGAGGAEDAYEADDVLVSTPSSARPLAIAARFGMSMICSLAAFALSLATCVYTVPSQRSALAAAADSCSQSLDDLWGTVSDASWASYVSVHDVGNEKALKTLQSSRLQGVSVYSCADPRNAGVAEILQTVSEIQDQNTSLEQLVKSTKLKSRDDYALGDILAATSDGSYRSIAGDYCTKGGSCVHISESGTITVAADSSFNPLQSKQDSSELSPVAADQHGNDYLYKRGLGLLFLGPEDELQCIYGSGSVCDDLPSSDITARPVRVMYFPKGVNVAALESEMCYLECRGDFVPPDASRPFLLIPVFGGAVGTLNDPADANAYYLQSDDQKN</sequence>
<evidence type="ECO:0000256" key="2">
    <source>
        <dbReference type="SAM" id="Phobius"/>
    </source>
</evidence>
<keyword evidence="4" id="KW-1185">Reference proteome</keyword>
<accession>A0A5N5RL08</accession>